<feature type="region of interest" description="Disordered" evidence="1">
    <location>
        <begin position="331"/>
        <end position="361"/>
    </location>
</feature>
<feature type="compositionally biased region" description="Low complexity" evidence="1">
    <location>
        <begin position="331"/>
        <end position="349"/>
    </location>
</feature>
<evidence type="ECO:0000313" key="5">
    <source>
        <dbReference type="Proteomes" id="UP000663852"/>
    </source>
</evidence>
<evidence type="ECO:0000313" key="4">
    <source>
        <dbReference type="Proteomes" id="UP000663828"/>
    </source>
</evidence>
<keyword evidence="4" id="KW-1185">Reference proteome</keyword>
<protein>
    <submittedName>
        <fullName evidence="3">Uncharacterized protein</fullName>
    </submittedName>
</protein>
<evidence type="ECO:0000313" key="2">
    <source>
        <dbReference type="EMBL" id="CAF1045599.1"/>
    </source>
</evidence>
<evidence type="ECO:0000256" key="1">
    <source>
        <dbReference type="SAM" id="MobiDB-lite"/>
    </source>
</evidence>
<dbReference type="OrthoDB" id="10040963at2759"/>
<sequence length="387" mass="43340">MSDINNALLDLFSDGDFSNAFDDISFNSNQAPEIDNILPDCFSPFQFDDINTEIEIGNGTAELNQVEIDDFENILQIIENDPFAEDWDANQPLAIAHNPPVPRQAYGNESGIMYQIHPTLLGFITGNVSISQQPKGNNRSRYACDGRRYLPDSRYHPMTVKLPDLRSIVLEQNQTLGIVMTIATDANNPMNQSMVHSHDIMCHENGVEKIGHGCLFIPLVHADIDASQKRFPHVSILYKKYEEYTFNLIPFDANTMFGPQENYTVPNEPNMDNVPRGKRFKAEYNLSVYKFVFHLAMKQDQVVYITNNTCETNLIDETIIPTKPKKRLASDSVASVSSDDEVSSNSQISNSPKRLRSSTSGLPVLKLVTRVHSSSITSDTDSNNAPS</sequence>
<dbReference type="Proteomes" id="UP000663828">
    <property type="component" value="Unassembled WGS sequence"/>
</dbReference>
<gene>
    <name evidence="3" type="ORF">EDS130_LOCUS29575</name>
    <name evidence="2" type="ORF">XAT740_LOCUS15500</name>
</gene>
<proteinExistence type="predicted"/>
<reference evidence="3" key="1">
    <citation type="submission" date="2021-02" db="EMBL/GenBank/DDBJ databases">
        <authorList>
            <person name="Nowell W R."/>
        </authorList>
    </citation>
    <scope>NUCLEOTIDE SEQUENCE</scope>
</reference>
<comment type="caution">
    <text evidence="3">The sequence shown here is derived from an EMBL/GenBank/DDBJ whole genome shotgun (WGS) entry which is preliminary data.</text>
</comment>
<dbReference type="EMBL" id="CAJNOR010000958">
    <property type="protein sequence ID" value="CAF1045599.1"/>
    <property type="molecule type" value="Genomic_DNA"/>
</dbReference>
<dbReference type="AlphaFoldDB" id="A0A815C2Z0"/>
<dbReference type="EMBL" id="CAJNOJ010000201">
    <property type="protein sequence ID" value="CAF1281423.1"/>
    <property type="molecule type" value="Genomic_DNA"/>
</dbReference>
<evidence type="ECO:0000313" key="3">
    <source>
        <dbReference type="EMBL" id="CAF1281423.1"/>
    </source>
</evidence>
<name>A0A815C2Z0_ADIRI</name>
<accession>A0A815C2Z0</accession>
<dbReference type="Proteomes" id="UP000663852">
    <property type="component" value="Unassembled WGS sequence"/>
</dbReference>
<organism evidence="3 5">
    <name type="scientific">Adineta ricciae</name>
    <name type="common">Rotifer</name>
    <dbReference type="NCBI Taxonomy" id="249248"/>
    <lineage>
        <taxon>Eukaryota</taxon>
        <taxon>Metazoa</taxon>
        <taxon>Spiralia</taxon>
        <taxon>Gnathifera</taxon>
        <taxon>Rotifera</taxon>
        <taxon>Eurotatoria</taxon>
        <taxon>Bdelloidea</taxon>
        <taxon>Adinetida</taxon>
        <taxon>Adinetidae</taxon>
        <taxon>Adineta</taxon>
    </lineage>
</organism>